<dbReference type="VEuPathDB" id="TriTrypDB:TcG_00599"/>
<dbReference type="VEuPathDB" id="TriTrypDB:TCSYLVIO_005799"/>
<feature type="region of interest" description="Disordered" evidence="1">
    <location>
        <begin position="205"/>
        <end position="284"/>
    </location>
</feature>
<organism evidence="2 3">
    <name type="scientific">Trypanosoma cruzi</name>
    <dbReference type="NCBI Taxonomy" id="5693"/>
    <lineage>
        <taxon>Eukaryota</taxon>
        <taxon>Discoba</taxon>
        <taxon>Euglenozoa</taxon>
        <taxon>Kinetoplastea</taxon>
        <taxon>Metakinetoplastina</taxon>
        <taxon>Trypanosomatida</taxon>
        <taxon>Trypanosomatidae</taxon>
        <taxon>Trypanosoma</taxon>
        <taxon>Schizotrypanum</taxon>
    </lineage>
</organism>
<dbReference type="VEuPathDB" id="TriTrypDB:TcBrA4_0061840"/>
<proteinExistence type="predicted"/>
<feature type="region of interest" description="Disordered" evidence="1">
    <location>
        <begin position="305"/>
        <end position="344"/>
    </location>
</feature>
<dbReference type="VEuPathDB" id="TriTrypDB:C3747_1g685"/>
<gene>
    <name evidence="2" type="ORF">C4B63_2g732</name>
</gene>
<dbReference type="VEuPathDB" id="TriTrypDB:TCDM_14187"/>
<dbReference type="VEuPathDB" id="TriTrypDB:TcCLB.507005.30"/>
<dbReference type="EMBL" id="PRFA01000002">
    <property type="protein sequence ID" value="PWV02479.1"/>
    <property type="molecule type" value="Genomic_DNA"/>
</dbReference>
<dbReference type="VEuPathDB" id="TriTrypDB:TcCLB.507011.90"/>
<evidence type="ECO:0000313" key="3">
    <source>
        <dbReference type="Proteomes" id="UP000246121"/>
    </source>
</evidence>
<accession>A0A2V2W4N8</accession>
<dbReference type="VEuPathDB" id="TriTrypDB:ECC02_001355"/>
<feature type="compositionally biased region" description="Basic and acidic residues" evidence="1">
    <location>
        <begin position="205"/>
        <end position="219"/>
    </location>
</feature>
<protein>
    <submittedName>
        <fullName evidence="2">Uncharacterized protein</fullName>
    </submittedName>
</protein>
<dbReference type="AlphaFoldDB" id="A0A2V2W4N8"/>
<dbReference type="VEuPathDB" id="TriTrypDB:TcYC6_0069620"/>
<dbReference type="VEuPathDB" id="TriTrypDB:C4B63_2g732"/>
<dbReference type="VEuPathDB" id="TriTrypDB:TcCL_ESM00023"/>
<reference evidence="2 3" key="1">
    <citation type="journal article" date="2018" name="Microb. Genom.">
        <title>Expanding an expanded genome: long-read sequencing of Trypanosoma cruzi.</title>
        <authorList>
            <person name="Berna L."/>
            <person name="Rodriguez M."/>
            <person name="Chiribao M.L."/>
            <person name="Parodi-Talice A."/>
            <person name="Pita S."/>
            <person name="Rijo G."/>
            <person name="Alvarez-Valin F."/>
            <person name="Robello C."/>
        </authorList>
    </citation>
    <scope>NUCLEOTIDE SEQUENCE [LARGE SCALE GENOMIC DNA]</scope>
    <source>
        <strain evidence="2 3">Dm28c</strain>
    </source>
</reference>
<dbReference type="CDD" id="cd23644">
    <property type="entry name" value="mS26"/>
    <property type="match status" value="1"/>
</dbReference>
<evidence type="ECO:0000256" key="1">
    <source>
        <dbReference type="SAM" id="MobiDB-lite"/>
    </source>
</evidence>
<feature type="compositionally biased region" description="Basic and acidic residues" evidence="1">
    <location>
        <begin position="259"/>
        <end position="284"/>
    </location>
</feature>
<evidence type="ECO:0000313" key="2">
    <source>
        <dbReference type="EMBL" id="PWV02479.1"/>
    </source>
</evidence>
<dbReference type="VEuPathDB" id="TriTrypDB:BCY84_14117"/>
<name>A0A2V2W4N8_TRYCR</name>
<dbReference type="VEuPathDB" id="TriTrypDB:Tc_MARK_4426"/>
<comment type="caution">
    <text evidence="2">The sequence shown here is derived from an EMBL/GenBank/DDBJ whole genome shotgun (WGS) entry which is preliminary data.</text>
</comment>
<sequence>MMRCSRGCRRQLRPYYNLPSKSDHGRKMTGFLTPYRHWMWKQNELWRNVHEAQFEHLRKVYKRQWLESFRVNADEYIYKYNITKAAQLAQWEYEMQAQEKKRLEAKQMTEGRQALKKKHLDLLREFHERQFFFWYERASERLQSMNLIQYIPQSRVQEHIERELDKYVAGKSEAYPLNFVGQMPLVEDREGNIVEVPESLLTNHVSEHPESTAKPHQPHESTSVSVEEQLLRTMASAREESLEEWLEDDSRALSETIDDISREEEQRDEDTRVARSMEETDNEREISRRMYIDRGKTGSKAIFRRPTLSETDGGSASGSVGGVAASPADTSAPMKRRKKGKLDKAHALQEQQDAMIARMSAKSLKDGESSISIVKRGEIATSRGRIRDKAAIPTQEVLMQKPELAAGSVPNARISFKDKVDQLYHRGKYKQKKEDDSNPNEDL</sequence>
<dbReference type="Proteomes" id="UP000246121">
    <property type="component" value="Unassembled WGS sequence"/>
</dbReference>